<keyword evidence="2 3" id="KW-0040">ANK repeat</keyword>
<dbReference type="Proteomes" id="UP000178735">
    <property type="component" value="Unassembled WGS sequence"/>
</dbReference>
<keyword evidence="4" id="KW-1133">Transmembrane helix</keyword>
<accession>A0A1F7WUE1</accession>
<dbReference type="PROSITE" id="PS50297">
    <property type="entry name" value="ANK_REP_REGION"/>
    <property type="match status" value="3"/>
</dbReference>
<name>A0A1F7WUE1_9BACT</name>
<proteinExistence type="predicted"/>
<gene>
    <name evidence="5" type="ORF">A2008_13975</name>
</gene>
<dbReference type="PRINTS" id="PR01415">
    <property type="entry name" value="ANKYRIN"/>
</dbReference>
<keyword evidence="4" id="KW-0472">Membrane</keyword>
<dbReference type="PANTHER" id="PTHR24171">
    <property type="entry name" value="ANKYRIN REPEAT DOMAIN-CONTAINING PROTEIN 39-RELATED"/>
    <property type="match status" value="1"/>
</dbReference>
<dbReference type="PROSITE" id="PS50088">
    <property type="entry name" value="ANK_REPEAT"/>
    <property type="match status" value="3"/>
</dbReference>
<evidence type="ECO:0000256" key="2">
    <source>
        <dbReference type="ARBA" id="ARBA00023043"/>
    </source>
</evidence>
<protein>
    <recommendedName>
        <fullName evidence="7">Ankyrin repeat domain-containing protein</fullName>
    </recommendedName>
</protein>
<dbReference type="InterPro" id="IPR036770">
    <property type="entry name" value="Ankyrin_rpt-contain_sf"/>
</dbReference>
<dbReference type="Gene3D" id="1.25.40.20">
    <property type="entry name" value="Ankyrin repeat-containing domain"/>
    <property type="match status" value="3"/>
</dbReference>
<evidence type="ECO:0000313" key="6">
    <source>
        <dbReference type="Proteomes" id="UP000178735"/>
    </source>
</evidence>
<organism evidence="5 6">
    <name type="scientific">Candidatus Wallbacteria bacterium GWC2_49_35</name>
    <dbReference type="NCBI Taxonomy" id="1817813"/>
    <lineage>
        <taxon>Bacteria</taxon>
        <taxon>Candidatus Walliibacteriota</taxon>
    </lineage>
</organism>
<evidence type="ECO:0000313" key="5">
    <source>
        <dbReference type="EMBL" id="OGM06247.1"/>
    </source>
</evidence>
<feature type="repeat" description="ANK" evidence="3">
    <location>
        <begin position="99"/>
        <end position="131"/>
    </location>
</feature>
<evidence type="ECO:0008006" key="7">
    <source>
        <dbReference type="Google" id="ProtNLM"/>
    </source>
</evidence>
<evidence type="ECO:0000256" key="1">
    <source>
        <dbReference type="ARBA" id="ARBA00022737"/>
    </source>
</evidence>
<feature type="transmembrane region" description="Helical" evidence="4">
    <location>
        <begin position="200"/>
        <end position="221"/>
    </location>
</feature>
<dbReference type="AlphaFoldDB" id="A0A1F7WUE1"/>
<dbReference type="EMBL" id="MGFH01000073">
    <property type="protein sequence ID" value="OGM06247.1"/>
    <property type="molecule type" value="Genomic_DNA"/>
</dbReference>
<keyword evidence="1" id="KW-0677">Repeat</keyword>
<keyword evidence="4" id="KW-0812">Transmembrane</keyword>
<dbReference type="Pfam" id="PF00023">
    <property type="entry name" value="Ank"/>
    <property type="match status" value="1"/>
</dbReference>
<dbReference type="STRING" id="1817813.A2008_13975"/>
<dbReference type="PANTHER" id="PTHR24171:SF8">
    <property type="entry name" value="BRCA1-ASSOCIATED RING DOMAIN PROTEIN 1"/>
    <property type="match status" value="1"/>
</dbReference>
<dbReference type="SMART" id="SM00248">
    <property type="entry name" value="ANK"/>
    <property type="match status" value="7"/>
</dbReference>
<reference evidence="5 6" key="1">
    <citation type="journal article" date="2016" name="Nat. Commun.">
        <title>Thousands of microbial genomes shed light on interconnected biogeochemical processes in an aquifer system.</title>
        <authorList>
            <person name="Anantharaman K."/>
            <person name="Brown C.T."/>
            <person name="Hug L.A."/>
            <person name="Sharon I."/>
            <person name="Castelle C.J."/>
            <person name="Probst A.J."/>
            <person name="Thomas B.C."/>
            <person name="Singh A."/>
            <person name="Wilkins M.J."/>
            <person name="Karaoz U."/>
            <person name="Brodie E.L."/>
            <person name="Williams K.H."/>
            <person name="Hubbard S.S."/>
            <person name="Banfield J.F."/>
        </authorList>
    </citation>
    <scope>NUCLEOTIDE SEQUENCE [LARGE SCALE GENOMIC DNA]</scope>
</reference>
<evidence type="ECO:0000256" key="3">
    <source>
        <dbReference type="PROSITE-ProRule" id="PRU00023"/>
    </source>
</evidence>
<evidence type="ECO:0000256" key="4">
    <source>
        <dbReference type="SAM" id="Phobius"/>
    </source>
</evidence>
<dbReference type="SUPFAM" id="SSF48403">
    <property type="entry name" value="Ankyrin repeat"/>
    <property type="match status" value="1"/>
</dbReference>
<dbReference type="InterPro" id="IPR002110">
    <property type="entry name" value="Ankyrin_rpt"/>
</dbReference>
<comment type="caution">
    <text evidence="5">The sequence shown here is derived from an EMBL/GenBank/DDBJ whole genome shotgun (WGS) entry which is preliminary data.</text>
</comment>
<sequence>MKCPKCGKTLKDAVCECAVIKKSIELAAIDSEKISLLVGAINSGDVPGVERILEDKIDLNVASGGEGGTPLHHAVSCGDINITRLLLLAGAEPNISAPDGKTPLIIAAASGNIDIVKLLQRYDAKLNARDADNLSAIDHARNKGFESIVEFIAEILAHVDDVPVRDEKFSNKAWHKAANDYDGLYKNDTVNKTRPPERNYVPIIIPVAAALVLVLVFIFYYRQYQTRVREENAVMQITRTANIGELVTKINNYAAGENSDQKLSFIVDKILSAGSSETSLSLETAVLKGNAVPPKIAQAFFERAAVNGHKFRSPKMLVDYCFHNFHKISEVKTIGSILLNYNSEEVNFIVTGNIIGECGRNNYTAVKKAAGIFGGYRVYGESSVKTLLDNVDSIISERNKLEKIRSEIETDAQKQAEQHSGNGDIDKITGGINLLIKNNSALLAEIKNKHNAEITSYIAGLKFAPLDALSDSAGPDSADGRGNTLLMLAAAQNNFEACAKLMERKAPPNLINGDSLTALDIANKNNNKSIIELLRANGAKTFAEIKSGEEANRSRSIAEKQNAVLEMVTRNDIAGLSGTDFAAIDIDYRFDNGRTYLILATTLNHLQAVKFLIARGAGLDIKDRDGKKAIDYAEQLHYGDIYETLKSAGKVREK</sequence>
<dbReference type="Pfam" id="PF12796">
    <property type="entry name" value="Ank_2"/>
    <property type="match status" value="2"/>
</dbReference>
<feature type="repeat" description="ANK" evidence="3">
    <location>
        <begin position="66"/>
        <end position="98"/>
    </location>
</feature>
<dbReference type="GO" id="GO:0004842">
    <property type="term" value="F:ubiquitin-protein transferase activity"/>
    <property type="evidence" value="ECO:0007669"/>
    <property type="project" value="TreeGrafter"/>
</dbReference>
<feature type="repeat" description="ANK" evidence="3">
    <location>
        <begin position="592"/>
        <end position="624"/>
    </location>
</feature>
<dbReference type="GO" id="GO:0085020">
    <property type="term" value="P:protein K6-linked ubiquitination"/>
    <property type="evidence" value="ECO:0007669"/>
    <property type="project" value="TreeGrafter"/>
</dbReference>